<gene>
    <name evidence="3" type="ORF">A2227_06175</name>
</gene>
<dbReference type="Pfam" id="PF08239">
    <property type="entry name" value="SH3_3"/>
    <property type="match status" value="1"/>
</dbReference>
<keyword evidence="1" id="KW-0472">Membrane</keyword>
<accession>A0A1F5SJI0</accession>
<evidence type="ECO:0000256" key="1">
    <source>
        <dbReference type="SAM" id="Phobius"/>
    </source>
</evidence>
<dbReference type="SUPFAM" id="SSF53067">
    <property type="entry name" value="Actin-like ATPase domain"/>
    <property type="match status" value="2"/>
</dbReference>
<organism evidence="3 4">
    <name type="scientific">Candidatus Falkowbacteria bacterium RIFOXYA2_FULL_47_19</name>
    <dbReference type="NCBI Taxonomy" id="1797994"/>
    <lineage>
        <taxon>Bacteria</taxon>
        <taxon>Candidatus Falkowiibacteriota</taxon>
    </lineage>
</organism>
<evidence type="ECO:0000259" key="2">
    <source>
        <dbReference type="PROSITE" id="PS51781"/>
    </source>
</evidence>
<dbReference type="Gene3D" id="3.30.1490.300">
    <property type="match status" value="1"/>
</dbReference>
<comment type="caution">
    <text evidence="3">The sequence shown here is derived from an EMBL/GenBank/DDBJ whole genome shotgun (WGS) entry which is preliminary data.</text>
</comment>
<dbReference type="InterPro" id="IPR043129">
    <property type="entry name" value="ATPase_NBD"/>
</dbReference>
<dbReference type="Gene3D" id="2.30.30.40">
    <property type="entry name" value="SH3 Domains"/>
    <property type="match status" value="1"/>
</dbReference>
<dbReference type="InterPro" id="IPR005883">
    <property type="entry name" value="PilM"/>
</dbReference>
<reference evidence="3 4" key="1">
    <citation type="journal article" date="2016" name="Nat. Commun.">
        <title>Thousands of microbial genomes shed light on interconnected biogeochemical processes in an aquifer system.</title>
        <authorList>
            <person name="Anantharaman K."/>
            <person name="Brown C.T."/>
            <person name="Hug L.A."/>
            <person name="Sharon I."/>
            <person name="Castelle C.J."/>
            <person name="Probst A.J."/>
            <person name="Thomas B.C."/>
            <person name="Singh A."/>
            <person name="Wilkins M.J."/>
            <person name="Karaoz U."/>
            <person name="Brodie E.L."/>
            <person name="Williams K.H."/>
            <person name="Hubbard S.S."/>
            <person name="Banfield J.F."/>
        </authorList>
    </citation>
    <scope>NUCLEOTIDE SEQUENCE [LARGE SCALE GENOMIC DNA]</scope>
</reference>
<protein>
    <recommendedName>
        <fullName evidence="2">SH3b domain-containing protein</fullName>
    </recommendedName>
</protein>
<dbReference type="AlphaFoldDB" id="A0A1F5SJI0"/>
<evidence type="ECO:0000313" key="4">
    <source>
        <dbReference type="Proteomes" id="UP000178367"/>
    </source>
</evidence>
<dbReference type="EMBL" id="MFGB01000013">
    <property type="protein sequence ID" value="OGF26845.1"/>
    <property type="molecule type" value="Genomic_DNA"/>
</dbReference>
<proteinExistence type="predicted"/>
<keyword evidence="1" id="KW-1133">Transmembrane helix</keyword>
<dbReference type="InterPro" id="IPR050696">
    <property type="entry name" value="FtsA/MreB"/>
</dbReference>
<dbReference type="InterPro" id="IPR003646">
    <property type="entry name" value="SH3-like_bac-type"/>
</dbReference>
<dbReference type="STRING" id="1797994.A2227_06175"/>
<feature type="transmembrane region" description="Helical" evidence="1">
    <location>
        <begin position="385"/>
        <end position="406"/>
    </location>
</feature>
<name>A0A1F5SJI0_9BACT</name>
<dbReference type="Gene3D" id="3.30.420.40">
    <property type="match status" value="2"/>
</dbReference>
<evidence type="ECO:0000313" key="3">
    <source>
        <dbReference type="EMBL" id="OGF26845.1"/>
    </source>
</evidence>
<dbReference type="CDD" id="cd24049">
    <property type="entry name" value="ASKHA_NBD_PilM"/>
    <property type="match status" value="1"/>
</dbReference>
<dbReference type="PANTHER" id="PTHR32432">
    <property type="entry name" value="CELL DIVISION PROTEIN FTSA-RELATED"/>
    <property type="match status" value="1"/>
</dbReference>
<dbReference type="PROSITE" id="PS51781">
    <property type="entry name" value="SH3B"/>
    <property type="match status" value="1"/>
</dbReference>
<keyword evidence="1" id="KW-0812">Transmembrane</keyword>
<dbReference type="SMART" id="SM00287">
    <property type="entry name" value="SH3b"/>
    <property type="match status" value="1"/>
</dbReference>
<sequence length="508" mass="55293">MLNINKRSFGLDISDYSIEAVVLEETASGIGVSASGGITLDPGTVERGRIKDGEKLKTALAAVLASVGLNPSEPREWVFGLPESLVFTHVFAIENFNEHEVDKVIAQEIENTVPFRKSDLTYSYKTFADTSAGNKTMAFIAAAPKAEVSEWRAFFETAGVRVKIFDIESLAVFRGMFDKHPDLPVCLVDIGAVTSLVSIFTPLGLTYSYIINAAGKNISYQLASGLDIGFTEAEKLKIEYGLSAGGDHPAAAGIIGNILDKIFKEIKNNIDYFNNEYGFPPVKEIIVTGGTSRLSGFSEYIKTLDLGVDIRVGQPLYESAGIEYIEAIGLAARALKGYWDKTDPSIPVPPPAVKTERPENIKIWLQRTREFIKTARPLITNRRHIAVALGLLSALAGFYVFFDYFLGSVNRAAAPLPPVSESRIEAAIAPEPAAENVASSSREIKIIIKNISSPLNVRQGPGTSFKVVGKANPREEFIVIEEADSWIKISLSGGEEGWVFGEYADKVE</sequence>
<dbReference type="Proteomes" id="UP000178367">
    <property type="component" value="Unassembled WGS sequence"/>
</dbReference>
<dbReference type="Pfam" id="PF11104">
    <property type="entry name" value="PilM_2"/>
    <property type="match status" value="1"/>
</dbReference>
<dbReference type="PANTHER" id="PTHR32432:SF3">
    <property type="entry name" value="ETHANOLAMINE UTILIZATION PROTEIN EUTJ"/>
    <property type="match status" value="1"/>
</dbReference>
<feature type="domain" description="SH3b" evidence="2">
    <location>
        <begin position="439"/>
        <end position="508"/>
    </location>
</feature>